<feature type="compositionally biased region" description="Basic and acidic residues" evidence="1">
    <location>
        <begin position="555"/>
        <end position="571"/>
    </location>
</feature>
<feature type="domain" description="DUF7613" evidence="4">
    <location>
        <begin position="1032"/>
        <end position="1188"/>
    </location>
</feature>
<feature type="region of interest" description="Disordered" evidence="1">
    <location>
        <begin position="162"/>
        <end position="233"/>
    </location>
</feature>
<feature type="region of interest" description="Disordered" evidence="1">
    <location>
        <begin position="496"/>
        <end position="573"/>
    </location>
</feature>
<feature type="compositionally biased region" description="Pro residues" evidence="1">
    <location>
        <begin position="401"/>
        <end position="411"/>
    </location>
</feature>
<feature type="domain" description="DUF7611" evidence="2">
    <location>
        <begin position="734"/>
        <end position="888"/>
    </location>
</feature>
<keyword evidence="6" id="KW-1185">Reference proteome</keyword>
<feature type="compositionally biased region" description="Basic and acidic residues" evidence="1">
    <location>
        <begin position="323"/>
        <end position="334"/>
    </location>
</feature>
<evidence type="ECO:0000259" key="4">
    <source>
        <dbReference type="Pfam" id="PF24588"/>
    </source>
</evidence>
<reference evidence="5" key="1">
    <citation type="journal article" date="2020" name="Stud. Mycol.">
        <title>101 Dothideomycetes genomes: a test case for predicting lifestyles and emergence of pathogens.</title>
        <authorList>
            <person name="Haridas S."/>
            <person name="Albert R."/>
            <person name="Binder M."/>
            <person name="Bloem J."/>
            <person name="Labutti K."/>
            <person name="Salamov A."/>
            <person name="Andreopoulos B."/>
            <person name="Baker S."/>
            <person name="Barry K."/>
            <person name="Bills G."/>
            <person name="Bluhm B."/>
            <person name="Cannon C."/>
            <person name="Castanera R."/>
            <person name="Culley D."/>
            <person name="Daum C."/>
            <person name="Ezra D."/>
            <person name="Gonzalez J."/>
            <person name="Henrissat B."/>
            <person name="Kuo A."/>
            <person name="Liang C."/>
            <person name="Lipzen A."/>
            <person name="Lutzoni F."/>
            <person name="Magnuson J."/>
            <person name="Mondo S."/>
            <person name="Nolan M."/>
            <person name="Ohm R."/>
            <person name="Pangilinan J."/>
            <person name="Park H.-J."/>
            <person name="Ramirez L."/>
            <person name="Alfaro M."/>
            <person name="Sun H."/>
            <person name="Tritt A."/>
            <person name="Yoshinaga Y."/>
            <person name="Zwiers L.-H."/>
            <person name="Turgeon B."/>
            <person name="Goodwin S."/>
            <person name="Spatafora J."/>
            <person name="Crous P."/>
            <person name="Grigoriev I."/>
        </authorList>
    </citation>
    <scope>NUCLEOTIDE SEQUENCE</scope>
    <source>
        <strain evidence="5">CBS 119925</strain>
    </source>
</reference>
<dbReference type="Pfam" id="PF24587">
    <property type="entry name" value="DUF7612"/>
    <property type="match status" value="1"/>
</dbReference>
<feature type="compositionally biased region" description="Basic and acidic residues" evidence="1">
    <location>
        <begin position="186"/>
        <end position="200"/>
    </location>
</feature>
<dbReference type="InterPro" id="IPR056032">
    <property type="entry name" value="DUF7613"/>
</dbReference>
<evidence type="ECO:0000256" key="1">
    <source>
        <dbReference type="SAM" id="MobiDB-lite"/>
    </source>
</evidence>
<proteinExistence type="predicted"/>
<dbReference type="EMBL" id="MU006594">
    <property type="protein sequence ID" value="KAF2743817.1"/>
    <property type="molecule type" value="Genomic_DNA"/>
</dbReference>
<dbReference type="Proteomes" id="UP000799440">
    <property type="component" value="Unassembled WGS sequence"/>
</dbReference>
<evidence type="ECO:0000313" key="5">
    <source>
        <dbReference type="EMBL" id="KAF2743817.1"/>
    </source>
</evidence>
<feature type="region of interest" description="Disordered" evidence="1">
    <location>
        <begin position="247"/>
        <end position="479"/>
    </location>
</feature>
<dbReference type="InterPro" id="IPR056031">
    <property type="entry name" value="DUF7612"/>
</dbReference>
<feature type="compositionally biased region" description="Polar residues" evidence="1">
    <location>
        <begin position="376"/>
        <end position="392"/>
    </location>
</feature>
<evidence type="ECO:0000259" key="2">
    <source>
        <dbReference type="Pfam" id="PF24586"/>
    </source>
</evidence>
<dbReference type="InterPro" id="IPR056030">
    <property type="entry name" value="DUF7611"/>
</dbReference>
<protein>
    <submittedName>
        <fullName evidence="5">Uncharacterized protein</fullName>
    </submittedName>
</protein>
<feature type="compositionally biased region" description="Polar residues" evidence="1">
    <location>
        <begin position="544"/>
        <end position="554"/>
    </location>
</feature>
<feature type="compositionally biased region" description="Polar residues" evidence="1">
    <location>
        <begin position="251"/>
        <end position="264"/>
    </location>
</feature>
<dbReference type="OrthoDB" id="4356615at2759"/>
<feature type="compositionally biased region" description="Basic and acidic residues" evidence="1">
    <location>
        <begin position="342"/>
        <end position="365"/>
    </location>
</feature>
<organism evidence="5 6">
    <name type="scientific">Sporormia fimetaria CBS 119925</name>
    <dbReference type="NCBI Taxonomy" id="1340428"/>
    <lineage>
        <taxon>Eukaryota</taxon>
        <taxon>Fungi</taxon>
        <taxon>Dikarya</taxon>
        <taxon>Ascomycota</taxon>
        <taxon>Pezizomycotina</taxon>
        <taxon>Dothideomycetes</taxon>
        <taxon>Pleosporomycetidae</taxon>
        <taxon>Pleosporales</taxon>
        <taxon>Sporormiaceae</taxon>
        <taxon>Sporormia</taxon>
    </lineage>
</organism>
<feature type="compositionally biased region" description="Basic and acidic residues" evidence="1">
    <location>
        <begin position="417"/>
        <end position="437"/>
    </location>
</feature>
<dbReference type="AlphaFoldDB" id="A0A6A6V3R5"/>
<gene>
    <name evidence="5" type="ORF">M011DRAFT_528938</name>
</gene>
<feature type="compositionally biased region" description="Low complexity" evidence="1">
    <location>
        <begin position="455"/>
        <end position="468"/>
    </location>
</feature>
<sequence>MVDAHDAAHKFLSKNRWRTKILGQEEPHARKPESKARTDADVSDFLRPSTEKAQAHKEAAAAAFLAGAKPRIDVARAQRWPGASDIVSSATGSPHTGAMKKSRKKAVSVSFVRTQPDIIGEGGDECEEPSIEVSRRKAHSLGQDDRVNVSTHQDDLVLASSHVSQTAESANRQAVNRGSLTRTLTSHHELSPELQKKMEMGRITTHASPPPLPPRGLGPMGLGERPQGLQRAPTGFDVSQDIAARKPSVDSAYSYQSEGISPVTSMKAPSLAPTREEEEDSRPRALQRTATGWSEHTTGSNEEQPPLPPRVSEAALRSMPGDARQKDISDDKWYSQRIIHQMRVDEGKALHEARRREAESTRRGSESSGDSFRPGSVQSGSFKSGTPPNQFSVPLAGKTPPRLPNRPPPRASEPDYDPYRARDPSPVKRKGPHDVHPIDTNPRPPSSESSHYNIPSGSSSARGPMSSADPLSAASRSLQRQPIGAEKTTYTAFQPSQSYSLQQREPVSAASQSSVLPTPPQYERKEYMEGPRASPPHAYRSARSPDTTDALSCTKQDERAPKPPVHSDTKSQGEVALADFSERVQHMKGIFLLTAQLGGQIHDHTPMEWLRVASWWFLKGRAGMEAMIRARPKDGGAQPERLTQAHVDLAKAWWIATEIIHDHPTLRRYGDRRMETQSKFAREAGDVLSTELYEAYDAMLFSLKMLLGSMRRHQSMPPTQALIQGQDQSIWVEYPKFAPDAHSVLAGTASRTVMTDSNGHQFNAGLLMPLGDTKSDFCYFRMFATVSMSTDSSATDRVPLPVVISALRPKDQYRVKLAICSQTELINVVVASNPELGPTWRDVAWNSQARAITIALRHGFRLNVELSEQDFRSLWTMVDHTNRVESNLRERADERLSSKMYLRDVSYTDSSNPGAFPQGRVPTCKLLVFQKFERSSEGTGKRKLHRGHRLVVVTNPKSRTLSCVSHELGTNQEPINFEYIQDQSDGAPGLTLRFKEETQDKRPKRCKMSMFFTEPADRNQLFGTFTSMNQEEDEEVFAQVPLKGFSIESADQAEGFSQSGGNILKRLQWMEAKALNKDPETLGMDTAPTVMSESLRIVCRHSKGVISDRMNLGPGDLLVRLPIDGAAELILLRNPQHDMAVAIDASRAEKDAPEALADLLKTLTNASTIRKLTFNSYSDLHTFQLAVTGFQVLFDG</sequence>
<evidence type="ECO:0000313" key="6">
    <source>
        <dbReference type="Proteomes" id="UP000799440"/>
    </source>
</evidence>
<feature type="compositionally biased region" description="Polar residues" evidence="1">
    <location>
        <begin position="288"/>
        <end position="303"/>
    </location>
</feature>
<dbReference type="Pfam" id="PF24586">
    <property type="entry name" value="DUF7611"/>
    <property type="match status" value="1"/>
</dbReference>
<feature type="compositionally biased region" description="Polar residues" evidence="1">
    <location>
        <begin position="162"/>
        <end position="184"/>
    </location>
</feature>
<feature type="domain" description="DUF7612" evidence="3">
    <location>
        <begin position="891"/>
        <end position="1028"/>
    </location>
</feature>
<feature type="compositionally biased region" description="Polar residues" evidence="1">
    <location>
        <begin position="496"/>
        <end position="516"/>
    </location>
</feature>
<accession>A0A6A6V3R5</accession>
<evidence type="ECO:0000259" key="3">
    <source>
        <dbReference type="Pfam" id="PF24587"/>
    </source>
</evidence>
<feature type="compositionally biased region" description="Basic and acidic residues" evidence="1">
    <location>
        <begin position="23"/>
        <end position="40"/>
    </location>
</feature>
<name>A0A6A6V3R5_9PLEO</name>
<feature type="region of interest" description="Disordered" evidence="1">
    <location>
        <begin position="18"/>
        <end position="42"/>
    </location>
</feature>
<dbReference type="Pfam" id="PF24588">
    <property type="entry name" value="DUF7613"/>
    <property type="match status" value="1"/>
</dbReference>